<reference evidence="6 7" key="1">
    <citation type="journal article" date="2023" name="bioRxiv">
        <title>High-quality genome assemblies of four members of thePodospora anserinaspecies complex.</title>
        <authorList>
            <person name="Ament-Velasquez S.L."/>
            <person name="Vogan A.A."/>
            <person name="Wallerman O."/>
            <person name="Hartmann F."/>
            <person name="Gautier V."/>
            <person name="Silar P."/>
            <person name="Giraud T."/>
            <person name="Johannesson H."/>
        </authorList>
    </citation>
    <scope>NUCLEOTIDE SEQUENCE [LARGE SCALE GENOMIC DNA]</scope>
    <source>
        <strain evidence="6 7">CBS 112042</strain>
    </source>
</reference>
<evidence type="ECO:0000256" key="1">
    <source>
        <dbReference type="ARBA" id="ARBA00001947"/>
    </source>
</evidence>
<dbReference type="RefSeq" id="XP_062732467.1">
    <property type="nucleotide sequence ID" value="XM_062879052.1"/>
</dbReference>
<evidence type="ECO:0000256" key="4">
    <source>
        <dbReference type="SAM" id="MobiDB-lite"/>
    </source>
</evidence>
<evidence type="ECO:0000256" key="3">
    <source>
        <dbReference type="ARBA" id="ARBA00022801"/>
    </source>
</evidence>
<dbReference type="InterPro" id="IPR032466">
    <property type="entry name" value="Metal_Hydrolase"/>
</dbReference>
<dbReference type="EMBL" id="JAFFGZ010000006">
    <property type="protein sequence ID" value="KAK4643491.1"/>
    <property type="molecule type" value="Genomic_DNA"/>
</dbReference>
<feature type="region of interest" description="Disordered" evidence="4">
    <location>
        <begin position="701"/>
        <end position="724"/>
    </location>
</feature>
<comment type="caution">
    <text evidence="6">The sequence shown here is derived from an EMBL/GenBank/DDBJ whole genome shotgun (WGS) entry which is preliminary data.</text>
</comment>
<evidence type="ECO:0000313" key="7">
    <source>
        <dbReference type="Proteomes" id="UP001322138"/>
    </source>
</evidence>
<dbReference type="Proteomes" id="UP001322138">
    <property type="component" value="Unassembled WGS sequence"/>
</dbReference>
<dbReference type="PANTHER" id="PTHR11409">
    <property type="entry name" value="ADENOSINE DEAMINASE"/>
    <property type="match status" value="1"/>
</dbReference>
<dbReference type="Pfam" id="PF00962">
    <property type="entry name" value="A_deaminase"/>
    <property type="match status" value="1"/>
</dbReference>
<sequence>MLKKIICKSPKKRTRTQSISPTRRWFTRSMADLFVHRPDVVSEASARSMAVRKAQGSGAESCTRLNGVSNGNGTRGEGWMAQYDCVGPMEAAARRRNPEIDSSSPCLTDQLHAFTGRTSEETKKPKPWSLRSSSRNVTLSAPREFFDAADKDIEGTITTYDELRKALKDHEDALSFENTCRINASVLEIKANAKLQALKKDDIERYYTPAPPRQGFQGQEHPRFYGDHFLSNIDLIQQTQLFSLFRAMPKGAHLHIHFNANLLPNFLLDIAKEMTRMYIWCNMPLVNDKGQVDRTALDRCRVQFSIMNEAAVKERGEGNIFDAAYQNRTVMQFSRFREEFRRRYAQEDVDRVDKWLQNKLVFEEEEAHGLLQTAKGAWEKFNARTQMMKGLFNYKSAYARYTRHCLEEFADDNIQYAEIRVNFMSTNQVWEDDGSKKLDNEGITDLIIDQYEKFQRQHQRKVVQGLKIIYCTPRSFDTEQVEESLHECLEFKLKEKYSNYIAGFDLVGEEGKGHPLHYFTKQLLRFQKACRLAGTSIPLLLHCGETLDHGDETDRNLLDALLLGSKRIGHGFALPRHPFIMEQMKQHSICVEVCPISNEILGLTPRISGHSVYNLLANNVHCTVSTDNGTLFRSRLSHDFYQVLAGKADMTLHGLRQLIEWSLEHSCMDAKEREKVHTAWLHMWEKFCLRIVKGEFDQPQQRRDGEATLGVAGNEKKTAAMPGP</sequence>
<gene>
    <name evidence="6" type="ORF">QC761_407680</name>
</gene>
<keyword evidence="7" id="KW-1185">Reference proteome</keyword>
<comment type="cofactor">
    <cofactor evidence="1">
        <name>Zn(2+)</name>
        <dbReference type="ChEBI" id="CHEBI:29105"/>
    </cofactor>
</comment>
<keyword evidence="2" id="KW-0479">Metal-binding</keyword>
<name>A0ABR0FIH2_9PEZI</name>
<protein>
    <recommendedName>
        <fullName evidence="5">Adenosine deaminase domain-containing protein</fullName>
    </recommendedName>
</protein>
<proteinExistence type="predicted"/>
<evidence type="ECO:0000313" key="6">
    <source>
        <dbReference type="EMBL" id="KAK4643491.1"/>
    </source>
</evidence>
<accession>A0ABR0FIH2</accession>
<dbReference type="InterPro" id="IPR001365">
    <property type="entry name" value="A_deaminase_dom"/>
</dbReference>
<feature type="region of interest" description="Disordered" evidence="4">
    <location>
        <begin position="115"/>
        <end position="134"/>
    </location>
</feature>
<keyword evidence="3" id="KW-0378">Hydrolase</keyword>
<evidence type="ECO:0000259" key="5">
    <source>
        <dbReference type="Pfam" id="PF00962"/>
    </source>
</evidence>
<feature type="domain" description="Adenosine deaminase" evidence="5">
    <location>
        <begin position="370"/>
        <end position="676"/>
    </location>
</feature>
<dbReference type="Gene3D" id="3.20.20.140">
    <property type="entry name" value="Metal-dependent hydrolases"/>
    <property type="match status" value="1"/>
</dbReference>
<dbReference type="PANTHER" id="PTHR11409:SF37">
    <property type="entry name" value="ADENOSINE DEAMINASE DOMAIN-CONTAINING PROTEIN"/>
    <property type="match status" value="1"/>
</dbReference>
<dbReference type="InterPro" id="IPR006330">
    <property type="entry name" value="Ado/ade_deaminase"/>
</dbReference>
<evidence type="ECO:0000256" key="2">
    <source>
        <dbReference type="ARBA" id="ARBA00022723"/>
    </source>
</evidence>
<dbReference type="GeneID" id="87898534"/>
<organism evidence="6 7">
    <name type="scientific">Podospora bellae-mahoneyi</name>
    <dbReference type="NCBI Taxonomy" id="2093777"/>
    <lineage>
        <taxon>Eukaryota</taxon>
        <taxon>Fungi</taxon>
        <taxon>Dikarya</taxon>
        <taxon>Ascomycota</taxon>
        <taxon>Pezizomycotina</taxon>
        <taxon>Sordariomycetes</taxon>
        <taxon>Sordariomycetidae</taxon>
        <taxon>Sordariales</taxon>
        <taxon>Podosporaceae</taxon>
        <taxon>Podospora</taxon>
    </lineage>
</organism>
<dbReference type="SUPFAM" id="SSF51556">
    <property type="entry name" value="Metallo-dependent hydrolases"/>
    <property type="match status" value="1"/>
</dbReference>